<dbReference type="GO" id="GO:1990189">
    <property type="term" value="F:protein N-terminal-serine acetyltransferase activity"/>
    <property type="evidence" value="ECO:0007669"/>
    <property type="project" value="UniProtKB-EC"/>
</dbReference>
<evidence type="ECO:0000256" key="2">
    <source>
        <dbReference type="ARBA" id="ARBA00004496"/>
    </source>
</evidence>
<evidence type="ECO:0000259" key="13">
    <source>
        <dbReference type="PROSITE" id="PS51186"/>
    </source>
</evidence>
<gene>
    <name evidence="14" type="ORF">EJ06DRAFT_315244</name>
</gene>
<evidence type="ECO:0000256" key="9">
    <source>
        <dbReference type="ARBA" id="ARBA00023315"/>
    </source>
</evidence>
<dbReference type="GO" id="GO:0005634">
    <property type="term" value="C:nucleus"/>
    <property type="evidence" value="ECO:0007669"/>
    <property type="project" value="UniProtKB-SubCell"/>
</dbReference>
<proteinExistence type="inferred from homology"/>
<feature type="domain" description="N-acetyltransferase" evidence="13">
    <location>
        <begin position="123"/>
        <end position="279"/>
    </location>
</feature>
<dbReference type="GO" id="GO:0043998">
    <property type="term" value="F:histone H2A acetyltransferase activity"/>
    <property type="evidence" value="ECO:0007669"/>
    <property type="project" value="InterPro"/>
</dbReference>
<evidence type="ECO:0000256" key="11">
    <source>
        <dbReference type="ARBA" id="ARBA00049524"/>
    </source>
</evidence>
<comment type="catalytic activity">
    <reaction evidence="11">
        <text>N-terminal L-seryl-[histone H4] + acetyl-CoA = N-terminal N(alpha)-acetyl-L-seryl-[histone H4] + CoA + H(+)</text>
        <dbReference type="Rhea" id="RHEA:50596"/>
        <dbReference type="Rhea" id="RHEA-COMP:12740"/>
        <dbReference type="Rhea" id="RHEA-COMP:12743"/>
        <dbReference type="ChEBI" id="CHEBI:15378"/>
        <dbReference type="ChEBI" id="CHEBI:57287"/>
        <dbReference type="ChEBI" id="CHEBI:57288"/>
        <dbReference type="ChEBI" id="CHEBI:64738"/>
        <dbReference type="ChEBI" id="CHEBI:83690"/>
        <dbReference type="EC" id="2.3.1.257"/>
    </reaction>
</comment>
<dbReference type="OrthoDB" id="424551at2759"/>
<dbReference type="InterPro" id="IPR039949">
    <property type="entry name" value="NAA40"/>
</dbReference>
<organism evidence="14 15">
    <name type="scientific">Trichodelitschia bisporula</name>
    <dbReference type="NCBI Taxonomy" id="703511"/>
    <lineage>
        <taxon>Eukaryota</taxon>
        <taxon>Fungi</taxon>
        <taxon>Dikarya</taxon>
        <taxon>Ascomycota</taxon>
        <taxon>Pezizomycotina</taxon>
        <taxon>Dothideomycetes</taxon>
        <taxon>Dothideomycetes incertae sedis</taxon>
        <taxon>Phaeotrichales</taxon>
        <taxon>Phaeotrichaceae</taxon>
        <taxon>Trichodelitschia</taxon>
    </lineage>
</organism>
<dbReference type="Gene3D" id="3.40.630.30">
    <property type="match status" value="1"/>
</dbReference>
<evidence type="ECO:0000256" key="4">
    <source>
        <dbReference type="ARBA" id="ARBA00012950"/>
    </source>
</evidence>
<feature type="compositionally biased region" description="Low complexity" evidence="12">
    <location>
        <begin position="144"/>
        <end position="154"/>
    </location>
</feature>
<keyword evidence="9" id="KW-0012">Acyltransferase</keyword>
<protein>
    <recommendedName>
        <fullName evidence="5">N-alpha-acetyltransferase 40</fullName>
        <ecNumber evidence="4">2.3.1.257</ecNumber>
    </recommendedName>
</protein>
<evidence type="ECO:0000313" key="14">
    <source>
        <dbReference type="EMBL" id="KAF2402947.1"/>
    </source>
</evidence>
<dbReference type="InterPro" id="IPR000182">
    <property type="entry name" value="GNAT_dom"/>
</dbReference>
<dbReference type="GO" id="GO:0005737">
    <property type="term" value="C:cytoplasm"/>
    <property type="evidence" value="ECO:0007669"/>
    <property type="project" value="UniProtKB-SubCell"/>
</dbReference>
<accession>A0A6G1I4G4</accession>
<evidence type="ECO:0000313" key="15">
    <source>
        <dbReference type="Proteomes" id="UP000799640"/>
    </source>
</evidence>
<evidence type="ECO:0000256" key="1">
    <source>
        <dbReference type="ARBA" id="ARBA00004123"/>
    </source>
</evidence>
<dbReference type="SUPFAM" id="SSF55729">
    <property type="entry name" value="Acyl-CoA N-acyltransferases (Nat)"/>
    <property type="match status" value="1"/>
</dbReference>
<comment type="catalytic activity">
    <reaction evidence="10">
        <text>N-terminal L-seryl-[histone H2A] + acetyl-CoA = N-terminal N(alpha)-acetyl-L-seryl-[histone H2A] + CoA + H(+)</text>
        <dbReference type="Rhea" id="RHEA:50600"/>
        <dbReference type="Rhea" id="RHEA-COMP:12742"/>
        <dbReference type="Rhea" id="RHEA-COMP:12744"/>
        <dbReference type="ChEBI" id="CHEBI:15378"/>
        <dbReference type="ChEBI" id="CHEBI:57287"/>
        <dbReference type="ChEBI" id="CHEBI:57288"/>
        <dbReference type="ChEBI" id="CHEBI:64738"/>
        <dbReference type="ChEBI" id="CHEBI:83690"/>
        <dbReference type="EC" id="2.3.1.257"/>
    </reaction>
</comment>
<comment type="similarity">
    <text evidence="3">Belongs to the acetyltransferase family. NAA40 subfamily.</text>
</comment>
<evidence type="ECO:0000256" key="3">
    <source>
        <dbReference type="ARBA" id="ARBA00008870"/>
    </source>
</evidence>
<dbReference type="PANTHER" id="PTHR20531:SF1">
    <property type="entry name" value="N-ALPHA-ACETYLTRANSFERASE 40"/>
    <property type="match status" value="1"/>
</dbReference>
<comment type="subcellular location">
    <subcellularLocation>
        <location evidence="2">Cytoplasm</location>
    </subcellularLocation>
    <subcellularLocation>
        <location evidence="1">Nucleus</location>
    </subcellularLocation>
</comment>
<name>A0A6G1I4G4_9PEZI</name>
<dbReference type="CDD" id="cd04301">
    <property type="entry name" value="NAT_SF"/>
    <property type="match status" value="1"/>
</dbReference>
<feature type="region of interest" description="Disordered" evidence="12">
    <location>
        <begin position="142"/>
        <end position="167"/>
    </location>
</feature>
<evidence type="ECO:0000256" key="10">
    <source>
        <dbReference type="ARBA" id="ARBA00047821"/>
    </source>
</evidence>
<sequence length="280" mass="30446">MAGAKRKMAVKPHTQEEFALAMAKLREDGEASSKRARPATEPTEAQMLAHLAPLNALPPPSFLRTYAPYPLSPYTTKRGITYGLSFTPFASLTPAEHTACLSLIEYTSAAHYRASRLGWNPTAKSEEMREPDLRYILVRRSDTDAASDTPAASPGGSGSERDSPVPDTAAEAEAGIVGFMSMMLTIEAEQLVLYIYELHLREEARGTGLAGHLMGWARGVGKATGMSKCMLTVYTANARAEAFYRRLGYVEDAISPKVKSLRGGRGVRPEYLIMSLVLEG</sequence>
<keyword evidence="15" id="KW-1185">Reference proteome</keyword>
<dbReference type="PROSITE" id="PS51186">
    <property type="entry name" value="GNAT"/>
    <property type="match status" value="1"/>
</dbReference>
<dbReference type="Pfam" id="PF00583">
    <property type="entry name" value="Acetyltransf_1"/>
    <property type="match status" value="1"/>
</dbReference>
<dbReference type="AlphaFoldDB" id="A0A6G1I4G4"/>
<evidence type="ECO:0000256" key="8">
    <source>
        <dbReference type="ARBA" id="ARBA00023242"/>
    </source>
</evidence>
<dbReference type="InterPro" id="IPR016181">
    <property type="entry name" value="Acyl_CoA_acyltransferase"/>
</dbReference>
<reference evidence="14" key="1">
    <citation type="journal article" date="2020" name="Stud. Mycol.">
        <title>101 Dothideomycetes genomes: a test case for predicting lifestyles and emergence of pathogens.</title>
        <authorList>
            <person name="Haridas S."/>
            <person name="Albert R."/>
            <person name="Binder M."/>
            <person name="Bloem J."/>
            <person name="Labutti K."/>
            <person name="Salamov A."/>
            <person name="Andreopoulos B."/>
            <person name="Baker S."/>
            <person name="Barry K."/>
            <person name="Bills G."/>
            <person name="Bluhm B."/>
            <person name="Cannon C."/>
            <person name="Castanera R."/>
            <person name="Culley D."/>
            <person name="Daum C."/>
            <person name="Ezra D."/>
            <person name="Gonzalez J."/>
            <person name="Henrissat B."/>
            <person name="Kuo A."/>
            <person name="Liang C."/>
            <person name="Lipzen A."/>
            <person name="Lutzoni F."/>
            <person name="Magnuson J."/>
            <person name="Mondo S."/>
            <person name="Nolan M."/>
            <person name="Ohm R."/>
            <person name="Pangilinan J."/>
            <person name="Park H.-J."/>
            <person name="Ramirez L."/>
            <person name="Alfaro M."/>
            <person name="Sun H."/>
            <person name="Tritt A."/>
            <person name="Yoshinaga Y."/>
            <person name="Zwiers L.-H."/>
            <person name="Turgeon B."/>
            <person name="Goodwin S."/>
            <person name="Spatafora J."/>
            <person name="Crous P."/>
            <person name="Grigoriev I."/>
        </authorList>
    </citation>
    <scope>NUCLEOTIDE SEQUENCE</scope>
    <source>
        <strain evidence="14">CBS 262.69</strain>
    </source>
</reference>
<keyword evidence="7" id="KW-0808">Transferase</keyword>
<dbReference type="EC" id="2.3.1.257" evidence="4"/>
<evidence type="ECO:0000256" key="12">
    <source>
        <dbReference type="SAM" id="MobiDB-lite"/>
    </source>
</evidence>
<dbReference type="Proteomes" id="UP000799640">
    <property type="component" value="Unassembled WGS sequence"/>
</dbReference>
<evidence type="ECO:0000256" key="7">
    <source>
        <dbReference type="ARBA" id="ARBA00022679"/>
    </source>
</evidence>
<dbReference type="EMBL" id="ML996690">
    <property type="protein sequence ID" value="KAF2402947.1"/>
    <property type="molecule type" value="Genomic_DNA"/>
</dbReference>
<keyword evidence="6" id="KW-0963">Cytoplasm</keyword>
<dbReference type="GO" id="GO:0010485">
    <property type="term" value="F:histone H4 acetyltransferase activity"/>
    <property type="evidence" value="ECO:0007669"/>
    <property type="project" value="InterPro"/>
</dbReference>
<dbReference type="PANTHER" id="PTHR20531">
    <property type="entry name" value="N-ALPHA-ACETYLTRANSFERASE 40"/>
    <property type="match status" value="1"/>
</dbReference>
<keyword evidence="8" id="KW-0539">Nucleus</keyword>
<evidence type="ECO:0000256" key="5">
    <source>
        <dbReference type="ARBA" id="ARBA00015043"/>
    </source>
</evidence>
<evidence type="ECO:0000256" key="6">
    <source>
        <dbReference type="ARBA" id="ARBA00022490"/>
    </source>
</evidence>